<feature type="transmembrane region" description="Helical" evidence="6">
    <location>
        <begin position="180"/>
        <end position="200"/>
    </location>
</feature>
<accession>A0A388SEQ5</accession>
<dbReference type="RefSeq" id="WP_116270221.1">
    <property type="nucleotide sequence ID" value="NZ_BGZJ01000001.1"/>
</dbReference>
<dbReference type="PANTHER" id="PTHR32322">
    <property type="entry name" value="INNER MEMBRANE TRANSPORTER"/>
    <property type="match status" value="1"/>
</dbReference>
<feature type="domain" description="EamA" evidence="7">
    <location>
        <begin position="7"/>
        <end position="140"/>
    </location>
</feature>
<dbReference type="InterPro" id="IPR050638">
    <property type="entry name" value="AA-Vitamin_Transporters"/>
</dbReference>
<evidence type="ECO:0000256" key="3">
    <source>
        <dbReference type="ARBA" id="ARBA00022692"/>
    </source>
</evidence>
<dbReference type="Proteomes" id="UP000266091">
    <property type="component" value="Unassembled WGS sequence"/>
</dbReference>
<dbReference type="OrthoDB" id="9156028at2"/>
<organism evidence="8 9">
    <name type="scientific">Mesosutterella multiformis</name>
    <dbReference type="NCBI Taxonomy" id="2259133"/>
    <lineage>
        <taxon>Bacteria</taxon>
        <taxon>Pseudomonadati</taxon>
        <taxon>Pseudomonadota</taxon>
        <taxon>Betaproteobacteria</taxon>
        <taxon>Burkholderiales</taxon>
        <taxon>Sutterellaceae</taxon>
        <taxon>Mesosutterella</taxon>
    </lineage>
</organism>
<dbReference type="Pfam" id="PF00892">
    <property type="entry name" value="EamA"/>
    <property type="match status" value="2"/>
</dbReference>
<feature type="transmembrane region" description="Helical" evidence="6">
    <location>
        <begin position="149"/>
        <end position="168"/>
    </location>
</feature>
<dbReference type="PANTHER" id="PTHR32322:SF2">
    <property type="entry name" value="EAMA DOMAIN-CONTAINING PROTEIN"/>
    <property type="match status" value="1"/>
</dbReference>
<evidence type="ECO:0000256" key="5">
    <source>
        <dbReference type="ARBA" id="ARBA00023136"/>
    </source>
</evidence>
<dbReference type="InterPro" id="IPR037185">
    <property type="entry name" value="EmrE-like"/>
</dbReference>
<keyword evidence="3 6" id="KW-0812">Transmembrane</keyword>
<comment type="caution">
    <text evidence="8">The sequence shown here is derived from an EMBL/GenBank/DDBJ whole genome shotgun (WGS) entry which is preliminary data.</text>
</comment>
<feature type="transmembrane region" description="Helical" evidence="6">
    <location>
        <begin position="124"/>
        <end position="143"/>
    </location>
</feature>
<dbReference type="SUPFAM" id="SSF103481">
    <property type="entry name" value="Multidrug resistance efflux transporter EmrE"/>
    <property type="match status" value="2"/>
</dbReference>
<feature type="transmembrane region" description="Helical" evidence="6">
    <location>
        <begin position="66"/>
        <end position="88"/>
    </location>
</feature>
<feature type="transmembrane region" description="Helical" evidence="6">
    <location>
        <begin position="212"/>
        <end position="232"/>
    </location>
</feature>
<gene>
    <name evidence="8" type="ORF">MESMUL_12930</name>
</gene>
<evidence type="ECO:0000313" key="9">
    <source>
        <dbReference type="Proteomes" id="UP000266091"/>
    </source>
</evidence>
<evidence type="ECO:0000259" key="7">
    <source>
        <dbReference type="Pfam" id="PF00892"/>
    </source>
</evidence>
<evidence type="ECO:0000256" key="1">
    <source>
        <dbReference type="ARBA" id="ARBA00004141"/>
    </source>
</evidence>
<comment type="similarity">
    <text evidence="2">Belongs to the EamA transporter family.</text>
</comment>
<feature type="transmembrane region" description="Helical" evidence="6">
    <location>
        <begin position="266"/>
        <end position="284"/>
    </location>
</feature>
<feature type="domain" description="EamA" evidence="7">
    <location>
        <begin position="151"/>
        <end position="283"/>
    </location>
</feature>
<dbReference type="AlphaFoldDB" id="A0A388SEQ5"/>
<feature type="transmembrane region" description="Helical" evidence="6">
    <location>
        <begin position="94"/>
        <end position="117"/>
    </location>
</feature>
<proteinExistence type="inferred from homology"/>
<evidence type="ECO:0000256" key="4">
    <source>
        <dbReference type="ARBA" id="ARBA00022989"/>
    </source>
</evidence>
<keyword evidence="4 6" id="KW-1133">Transmembrane helix</keyword>
<feature type="transmembrane region" description="Helical" evidence="6">
    <location>
        <begin position="36"/>
        <end position="54"/>
    </location>
</feature>
<dbReference type="InterPro" id="IPR000620">
    <property type="entry name" value="EamA_dom"/>
</dbReference>
<evidence type="ECO:0000256" key="6">
    <source>
        <dbReference type="SAM" id="Phobius"/>
    </source>
</evidence>
<evidence type="ECO:0000313" key="8">
    <source>
        <dbReference type="EMBL" id="GBO93939.1"/>
    </source>
</evidence>
<evidence type="ECO:0000256" key="2">
    <source>
        <dbReference type="ARBA" id="ARBA00007362"/>
    </source>
</evidence>
<dbReference type="EMBL" id="BGZJ01000001">
    <property type="protein sequence ID" value="GBO93939.1"/>
    <property type="molecule type" value="Genomic_DNA"/>
</dbReference>
<keyword evidence="5 6" id="KW-0472">Membrane</keyword>
<dbReference type="GO" id="GO:0016020">
    <property type="term" value="C:membrane"/>
    <property type="evidence" value="ECO:0007669"/>
    <property type="project" value="UniProtKB-SubCell"/>
</dbReference>
<feature type="transmembrane region" description="Helical" evidence="6">
    <location>
        <begin position="239"/>
        <end position="260"/>
    </location>
</feature>
<name>A0A388SEQ5_9BURK</name>
<accession>A0A401LNB7</accession>
<keyword evidence="9" id="KW-1185">Reference proteome</keyword>
<sequence length="298" mass="31059">MQSRLAGPILILLSALCFSVTGTLQALAPAGATPWVIAEVRMVTSAFFLFLWCAATGKLPKLTADLPWRAIIICACCTCLYQLFFFFGALKLGVAVGTVVCVGATPIMSAIVAKFVLGHSPRPIWYVATLIAVVGIGLLNIKSFEAGNLGWVIVPLLGAMVYGIYMNASPEVSSHMQPEAGIMIGLCMISVMLAPVLVLFPIDWIWSSPRGLLVSAAFGIAGGLGFGLFFLGMKTTAPVVSATLSLAEPMGAACLGIFLLGEDSSLPTIAGIALIIGAILILILDGARVEKEAKKAAG</sequence>
<reference evidence="8 9" key="1">
    <citation type="journal article" date="2018" name="Int. J. Syst. Evol. Microbiol.">
        <title>Mesosutterella multiformis gen. nov., sp. nov., a member of the family Sutterellaceae and Sutterella megalosphaeroides sp. nov., isolated from human faeces.</title>
        <authorList>
            <person name="Sakamoto M."/>
            <person name="Ikeyama N."/>
            <person name="Kunihiro T."/>
            <person name="Iino T."/>
            <person name="Yuki M."/>
            <person name="Ohkuma M."/>
        </authorList>
    </citation>
    <scope>NUCLEOTIDE SEQUENCE [LARGE SCALE GENOMIC DNA]</scope>
    <source>
        <strain evidence="8 9">4NBBH2</strain>
    </source>
</reference>
<protein>
    <submittedName>
        <fullName evidence="8">Transporter</fullName>
    </submittedName>
</protein>
<comment type="subcellular location">
    <subcellularLocation>
        <location evidence="1">Membrane</location>
        <topology evidence="1">Multi-pass membrane protein</topology>
    </subcellularLocation>
</comment>